<feature type="compositionally biased region" description="Low complexity" evidence="1">
    <location>
        <begin position="730"/>
        <end position="756"/>
    </location>
</feature>
<feature type="compositionally biased region" description="Polar residues" evidence="1">
    <location>
        <begin position="203"/>
        <end position="213"/>
    </location>
</feature>
<reference evidence="2" key="1">
    <citation type="journal article" date="2023" name="PhytoFront">
        <title>Draft Genome Resources of Seven Strains of Tilletia horrida, Causal Agent of Kernel Smut of Rice.</title>
        <authorList>
            <person name="Khanal S."/>
            <person name="Antony Babu S."/>
            <person name="Zhou X.G."/>
        </authorList>
    </citation>
    <scope>NUCLEOTIDE SEQUENCE</scope>
    <source>
        <strain evidence="2">TX3</strain>
    </source>
</reference>
<feature type="region of interest" description="Disordered" evidence="1">
    <location>
        <begin position="1"/>
        <end position="33"/>
    </location>
</feature>
<feature type="compositionally biased region" description="Low complexity" evidence="1">
    <location>
        <begin position="780"/>
        <end position="808"/>
    </location>
</feature>
<dbReference type="Proteomes" id="UP001176521">
    <property type="component" value="Unassembled WGS sequence"/>
</dbReference>
<feature type="region of interest" description="Disordered" evidence="1">
    <location>
        <begin position="352"/>
        <end position="415"/>
    </location>
</feature>
<evidence type="ECO:0000313" key="3">
    <source>
        <dbReference type="Proteomes" id="UP001176521"/>
    </source>
</evidence>
<feature type="compositionally biased region" description="Polar residues" evidence="1">
    <location>
        <begin position="58"/>
        <end position="67"/>
    </location>
</feature>
<sequence length="816" mass="85221">MSGPPDDASARAQDAGTGVPQAQASPRVSYPENSKFVACDSPVHSALAPKLNGAGSPSADTLSTTEAGATVAHREPPTPPTPQGAHRQDPERGGATTEIGMDIDPATAPESGNASWADMTTDDEEAAAAKMIELTSPGPDRPATPAQTTKRKEPEGTPRKERDEAARRQALLDAQEMPPPPPPTLSRRRSMRIEQAGIAPASGRQQVVSGVSRSAQEGDASSAAQSQQQLPAPATRQPPAPAPTGEALAPAPTQKEKARPEGNILVLQRRIKAGLAQRRQKEEAVASFFEAMTSGLQQIDGVNALEPSQVHAIGILLTTATKVAFASPGQTPLPPKLLDYIKLWDPSKPCPPFPSPVASRPEQQGAAGTETAASSWAARAAAPPPPDARRSGTPPLAPYAGYRTQGGAKGDAAKLAASGGLKDNRTFIRVPASSSWAREDPYEIRLHLEQLLRQLDAPASLSIGRVKTVQSGFSFTPGESCSAQDFQAYYLAIQKHFEAHVVEGPCSHQRFVLRGIPAKLVSGGIAKNVTPELVQQQLAKVCPTAKLALPPRTITPERAGSPMPLWLLTLDGGSFGSRADSPCPSSIALFDRDCSLRPYRSNNASRHCGRCLSWHHSVHKCRALSPVCARCGLTGHSAAEHTCTHCAPGQTQLCIPECFHCKGPATTGHPGCRARPVWDSKVNAVIVPEGERLLRLQNRGRADRKIEIAKARAAQTAASATQPPRPSPSSPAQSTTPNPSSTPPAASAAASAPAAAGIGSATRRVDDTGINESSPIAHIGSRSTTGPAPTTSPSTHTISSLTSSASGPRSNALGGN</sequence>
<keyword evidence="3" id="KW-1185">Reference proteome</keyword>
<protein>
    <submittedName>
        <fullName evidence="2">Uncharacterized protein</fullName>
    </submittedName>
</protein>
<comment type="caution">
    <text evidence="2">The sequence shown here is derived from an EMBL/GenBank/DDBJ whole genome shotgun (WGS) entry which is preliminary data.</text>
</comment>
<feature type="compositionally biased region" description="Basic and acidic residues" evidence="1">
    <location>
        <begin position="150"/>
        <end position="167"/>
    </location>
</feature>
<organism evidence="2 3">
    <name type="scientific">Tilletia horrida</name>
    <dbReference type="NCBI Taxonomy" id="155126"/>
    <lineage>
        <taxon>Eukaryota</taxon>
        <taxon>Fungi</taxon>
        <taxon>Dikarya</taxon>
        <taxon>Basidiomycota</taxon>
        <taxon>Ustilaginomycotina</taxon>
        <taxon>Exobasidiomycetes</taxon>
        <taxon>Tilletiales</taxon>
        <taxon>Tilletiaceae</taxon>
        <taxon>Tilletia</taxon>
    </lineage>
</organism>
<dbReference type="AlphaFoldDB" id="A0AAN6G8H0"/>
<feature type="region of interest" description="Disordered" evidence="1">
    <location>
        <begin position="711"/>
        <end position="816"/>
    </location>
</feature>
<feature type="compositionally biased region" description="Low complexity" evidence="1">
    <location>
        <begin position="372"/>
        <end position="381"/>
    </location>
</feature>
<accession>A0AAN6G8H0</accession>
<feature type="region of interest" description="Disordered" evidence="1">
    <location>
        <begin position="46"/>
        <end position="262"/>
    </location>
</feature>
<evidence type="ECO:0000256" key="1">
    <source>
        <dbReference type="SAM" id="MobiDB-lite"/>
    </source>
</evidence>
<proteinExistence type="predicted"/>
<feature type="compositionally biased region" description="Low complexity" evidence="1">
    <location>
        <begin position="711"/>
        <end position="722"/>
    </location>
</feature>
<evidence type="ECO:0000313" key="2">
    <source>
        <dbReference type="EMBL" id="KAK0526557.1"/>
    </source>
</evidence>
<name>A0AAN6G8H0_9BASI</name>
<dbReference type="EMBL" id="JAPDMQ010000349">
    <property type="protein sequence ID" value="KAK0526557.1"/>
    <property type="molecule type" value="Genomic_DNA"/>
</dbReference>
<gene>
    <name evidence="2" type="ORF">OC842_005147</name>
</gene>
<feature type="compositionally biased region" description="Low complexity" evidence="1">
    <location>
        <begin position="214"/>
        <end position="235"/>
    </location>
</feature>